<sequence length="372" mass="41529">MADIRLRKLANLLVEYSTGVKKGEKVYISAEAVAIPFIAEVARAAIKKGAYVEYNVNIPEIAETLLKEGSEEQLLKPSDSFKLVVDNADVFITAWGTENTRVNSNIDPKKIQTKVRGNSELRKIFSEKMGKGEIRWCGTQFPTHADAQEANMSLREYEDFVYGAGLLDAEDPIAQWKEISAQQQRWVEYLNGKKELHILAPNTDIKVKIGGRKWINCDGRVNFPDGEIFTSPVEDGIDGYITFSFPGIYAGKEIENIYLEVEKGKVVKATASKGEDLLHALLDTDQGSRYFGEVAIGTNYGIQKFTKNMLFDEKIGGTIHMAIGDSMPEAGGQNRSAIHWDMLCDMRSGGKIYADGELFYENGKFLEEVLKK</sequence>
<dbReference type="InterPro" id="IPR000787">
    <property type="entry name" value="Peptidase_M29"/>
</dbReference>
<proteinExistence type="inferred from homology"/>
<evidence type="ECO:0000256" key="3">
    <source>
        <dbReference type="ARBA" id="ARBA00001947"/>
    </source>
</evidence>
<evidence type="ECO:0000313" key="10">
    <source>
        <dbReference type="EMBL" id="SHJ68011.1"/>
    </source>
</evidence>
<evidence type="ECO:0000256" key="7">
    <source>
        <dbReference type="ARBA" id="ARBA00022723"/>
    </source>
</evidence>
<dbReference type="Pfam" id="PF02073">
    <property type="entry name" value="Peptidase_M29"/>
    <property type="match status" value="1"/>
</dbReference>
<dbReference type="OrthoDB" id="9803993at2"/>
<dbReference type="EMBL" id="FRAI01000005">
    <property type="protein sequence ID" value="SHJ68011.1"/>
    <property type="molecule type" value="Genomic_DNA"/>
</dbReference>
<organism evidence="10 11">
    <name type="scientific">Anaerobranca californiensis DSM 14826</name>
    <dbReference type="NCBI Taxonomy" id="1120989"/>
    <lineage>
        <taxon>Bacteria</taxon>
        <taxon>Bacillati</taxon>
        <taxon>Bacillota</taxon>
        <taxon>Clostridia</taxon>
        <taxon>Eubacteriales</taxon>
        <taxon>Proteinivoracaceae</taxon>
        <taxon>Anaerobranca</taxon>
    </lineage>
</organism>
<comment type="cofactor">
    <cofactor evidence="3">
        <name>Zn(2+)</name>
        <dbReference type="ChEBI" id="CHEBI:29105"/>
    </cofactor>
</comment>
<keyword evidence="8" id="KW-0378">Hydrolase</keyword>
<evidence type="ECO:0000313" key="11">
    <source>
        <dbReference type="Proteomes" id="UP000243547"/>
    </source>
</evidence>
<dbReference type="PANTHER" id="PTHR34448:SF1">
    <property type="entry name" value="BLL6088 PROTEIN"/>
    <property type="match status" value="1"/>
</dbReference>
<dbReference type="GO" id="GO:0004177">
    <property type="term" value="F:aminopeptidase activity"/>
    <property type="evidence" value="ECO:0007669"/>
    <property type="project" value="UniProtKB-KW"/>
</dbReference>
<evidence type="ECO:0000256" key="5">
    <source>
        <dbReference type="ARBA" id="ARBA00022438"/>
    </source>
</evidence>
<evidence type="ECO:0000256" key="8">
    <source>
        <dbReference type="ARBA" id="ARBA00022801"/>
    </source>
</evidence>
<dbReference type="AlphaFoldDB" id="A0A1M6L9X3"/>
<comment type="similarity">
    <text evidence="4">Belongs to the peptidase M29 family.</text>
</comment>
<dbReference type="GO" id="GO:0046872">
    <property type="term" value="F:metal ion binding"/>
    <property type="evidence" value="ECO:0007669"/>
    <property type="project" value="UniProtKB-KW"/>
</dbReference>
<dbReference type="Proteomes" id="UP000243547">
    <property type="component" value="Unassembled WGS sequence"/>
</dbReference>
<dbReference type="PANTHER" id="PTHR34448">
    <property type="entry name" value="AMINOPEPTIDASE"/>
    <property type="match status" value="1"/>
</dbReference>
<keyword evidence="7" id="KW-0479">Metal-binding</keyword>
<dbReference type="GO" id="GO:0008237">
    <property type="term" value="F:metallopeptidase activity"/>
    <property type="evidence" value="ECO:0007669"/>
    <property type="project" value="UniProtKB-KW"/>
</dbReference>
<dbReference type="InterPro" id="IPR035097">
    <property type="entry name" value="M29_N-terminal"/>
</dbReference>
<dbReference type="STRING" id="1120989.SAMN02745227_00431"/>
<keyword evidence="9" id="KW-0482">Metalloprotease</keyword>
<evidence type="ECO:0000256" key="9">
    <source>
        <dbReference type="ARBA" id="ARBA00023049"/>
    </source>
</evidence>
<dbReference type="PRINTS" id="PR00919">
    <property type="entry name" value="THERMOPTASE"/>
</dbReference>
<protein>
    <submittedName>
        <fullName evidence="10">Leucyl aminopeptidase (Aminopeptidase T)</fullName>
    </submittedName>
</protein>
<name>A0A1M6L9X3_9FIRM</name>
<keyword evidence="11" id="KW-1185">Reference proteome</keyword>
<evidence type="ECO:0000256" key="4">
    <source>
        <dbReference type="ARBA" id="ARBA00008236"/>
    </source>
</evidence>
<comment type="cofactor">
    <cofactor evidence="2">
        <name>Mg(2+)</name>
        <dbReference type="ChEBI" id="CHEBI:18420"/>
    </cofactor>
</comment>
<reference evidence="11" key="1">
    <citation type="submission" date="2016-11" db="EMBL/GenBank/DDBJ databases">
        <authorList>
            <person name="Varghese N."/>
            <person name="Submissions S."/>
        </authorList>
    </citation>
    <scope>NUCLEOTIDE SEQUENCE [LARGE SCALE GENOMIC DNA]</scope>
    <source>
        <strain evidence="11">DSM 14826</strain>
    </source>
</reference>
<keyword evidence="5 10" id="KW-0031">Aminopeptidase</keyword>
<accession>A0A1M6L9X3</accession>
<dbReference type="InterPro" id="IPR052170">
    <property type="entry name" value="M29_Exopeptidase"/>
</dbReference>
<dbReference type="SUPFAM" id="SSF144052">
    <property type="entry name" value="Thermophilic metalloprotease-like"/>
    <property type="match status" value="1"/>
</dbReference>
<keyword evidence="6" id="KW-0645">Protease</keyword>
<dbReference type="Gene3D" id="3.40.1830.10">
    <property type="entry name" value="Thermophilic metalloprotease (M29)"/>
    <property type="match status" value="1"/>
</dbReference>
<dbReference type="RefSeq" id="WP_072905842.1">
    <property type="nucleotide sequence ID" value="NZ_FRAI01000005.1"/>
</dbReference>
<comment type="cofactor">
    <cofactor evidence="1">
        <name>Co(2+)</name>
        <dbReference type="ChEBI" id="CHEBI:48828"/>
    </cofactor>
</comment>
<evidence type="ECO:0000256" key="1">
    <source>
        <dbReference type="ARBA" id="ARBA00001941"/>
    </source>
</evidence>
<gene>
    <name evidence="10" type="ORF">SAMN02745227_00431</name>
</gene>
<dbReference type="GO" id="GO:0006508">
    <property type="term" value="P:proteolysis"/>
    <property type="evidence" value="ECO:0007669"/>
    <property type="project" value="UniProtKB-KW"/>
</dbReference>
<evidence type="ECO:0000256" key="2">
    <source>
        <dbReference type="ARBA" id="ARBA00001946"/>
    </source>
</evidence>
<evidence type="ECO:0000256" key="6">
    <source>
        <dbReference type="ARBA" id="ARBA00022670"/>
    </source>
</evidence>